<gene>
    <name evidence="4" type="ordered locus">VFMJ11_A0495</name>
</gene>
<dbReference type="CDD" id="cd04211">
    <property type="entry name" value="Cupredoxin_like_2"/>
    <property type="match status" value="1"/>
</dbReference>
<reference evidence="5" key="1">
    <citation type="submission" date="2008-08" db="EMBL/GenBank/DDBJ databases">
        <title>Complete sequence of Vibrio fischeri strain MJ11.</title>
        <authorList>
            <person name="Mandel M.J."/>
            <person name="Stabb E.V."/>
            <person name="Ruby E.G."/>
            <person name="Ferriera S."/>
            <person name="Johnson J."/>
            <person name="Kravitz S."/>
            <person name="Beeson K."/>
            <person name="Sutton G."/>
            <person name="Rogers Y.-H."/>
            <person name="Friedman R."/>
            <person name="Frazier M."/>
            <person name="Venter J.C."/>
        </authorList>
    </citation>
    <scope>NUCLEOTIDE SEQUENCE [LARGE SCALE GENOMIC DNA]</scope>
    <source>
        <strain evidence="5">MJ11</strain>
    </source>
</reference>
<dbReference type="InterPro" id="IPR050845">
    <property type="entry name" value="Cu-binding_ET"/>
</dbReference>
<dbReference type="GO" id="GO:0046872">
    <property type="term" value="F:metal ion binding"/>
    <property type="evidence" value="ECO:0007669"/>
    <property type="project" value="UniProtKB-KW"/>
</dbReference>
<dbReference type="KEGG" id="vfm:VFMJ11_A0495"/>
<name>B5ETM6_ALIFM</name>
<evidence type="ECO:0000313" key="5">
    <source>
        <dbReference type="Proteomes" id="UP000001857"/>
    </source>
</evidence>
<proteinExistence type="predicted"/>
<evidence type="ECO:0000256" key="1">
    <source>
        <dbReference type="ARBA" id="ARBA00022723"/>
    </source>
</evidence>
<accession>B5ETM6</accession>
<evidence type="ECO:0000313" key="4">
    <source>
        <dbReference type="EMBL" id="ACH64012.1"/>
    </source>
</evidence>
<dbReference type="RefSeq" id="WP_012535157.1">
    <property type="nucleotide sequence ID" value="NC_011186.1"/>
</dbReference>
<dbReference type="AlphaFoldDB" id="B5ETM6"/>
<dbReference type="Gene3D" id="2.60.40.420">
    <property type="entry name" value="Cupredoxins - blue copper proteins"/>
    <property type="match status" value="1"/>
</dbReference>
<feature type="chain" id="PRO_5002829962" evidence="3">
    <location>
        <begin position="20"/>
        <end position="168"/>
    </location>
</feature>
<evidence type="ECO:0000256" key="2">
    <source>
        <dbReference type="ARBA" id="ARBA00023008"/>
    </source>
</evidence>
<keyword evidence="2" id="KW-0186">Copper</keyword>
<reference evidence="4 5" key="2">
    <citation type="journal article" date="2009" name="Nature">
        <title>A single regulatory gene is sufficient to alter bacterial host range.</title>
        <authorList>
            <person name="Mandel M.J."/>
            <person name="Wollenberg M.S."/>
            <person name="Stabb E.V."/>
            <person name="Visick K.L."/>
            <person name="Ruby E.G."/>
        </authorList>
    </citation>
    <scope>NUCLEOTIDE SEQUENCE [LARGE SCALE GENOMIC DNA]</scope>
    <source>
        <strain evidence="4 5">MJ11</strain>
    </source>
</reference>
<dbReference type="EMBL" id="CP001133">
    <property type="protein sequence ID" value="ACH64012.1"/>
    <property type="molecule type" value="Genomic_DNA"/>
</dbReference>
<dbReference type="Proteomes" id="UP000001857">
    <property type="component" value="Chromosome II"/>
</dbReference>
<organism evidence="4 5">
    <name type="scientific">Aliivibrio fischeri (strain MJ11)</name>
    <name type="common">Vibrio fischeri</name>
    <dbReference type="NCBI Taxonomy" id="388396"/>
    <lineage>
        <taxon>Bacteria</taxon>
        <taxon>Pseudomonadati</taxon>
        <taxon>Pseudomonadota</taxon>
        <taxon>Gammaproteobacteria</taxon>
        <taxon>Vibrionales</taxon>
        <taxon>Vibrionaceae</taxon>
        <taxon>Aliivibrio</taxon>
    </lineage>
</organism>
<feature type="signal peptide" evidence="3">
    <location>
        <begin position="1"/>
        <end position="19"/>
    </location>
</feature>
<dbReference type="PANTHER" id="PTHR38439:SF3">
    <property type="entry name" value="COPPER-RESISTANT CUPROPROTEIN COPI"/>
    <property type="match status" value="1"/>
</dbReference>
<dbReference type="HOGENOM" id="CLU_102172_1_0_6"/>
<dbReference type="SUPFAM" id="SSF49503">
    <property type="entry name" value="Cupredoxins"/>
    <property type="match status" value="1"/>
</dbReference>
<keyword evidence="1" id="KW-0479">Metal-binding</keyword>
<dbReference type="InterPro" id="IPR008972">
    <property type="entry name" value="Cupredoxin"/>
</dbReference>
<keyword evidence="3" id="KW-0732">Signal</keyword>
<dbReference type="PANTHER" id="PTHR38439">
    <property type="entry name" value="AURACYANIN-B"/>
    <property type="match status" value="1"/>
</dbReference>
<sequence>MKKTVLAIALTLVASSAMAEMDHSKMDHGSMDMSKMDGMSMKDMNAVGMPATGMKPDKVVHVILSDDMKITFKKEVNIEPNDIVQFVIMNTGKIDHEFAIGNEAEQLEHREMMKKMPSGHQHDSGSAVTVKPGKAKQIIWHFHGDKNVEFACNIPGHAEAGMVKKITL</sequence>
<evidence type="ECO:0000256" key="3">
    <source>
        <dbReference type="SAM" id="SignalP"/>
    </source>
</evidence>
<protein>
    <submittedName>
        <fullName evidence="4">Copper-binding protein</fullName>
    </submittedName>
</protein>